<dbReference type="InterPro" id="IPR002549">
    <property type="entry name" value="AI-2E-like"/>
</dbReference>
<evidence type="ECO:0000256" key="5">
    <source>
        <dbReference type="ARBA" id="ARBA00022692"/>
    </source>
</evidence>
<evidence type="ECO:0000256" key="7">
    <source>
        <dbReference type="ARBA" id="ARBA00023136"/>
    </source>
</evidence>
<reference evidence="10 11" key="1">
    <citation type="journal article" date="2023" name="Antonie Van Leeuwenhoek">
        <title>Mesoterricola silvestris gen. nov., sp. nov., Mesoterricola sediminis sp. nov., Geothrix oryzae sp. nov., Geothrix edaphica sp. nov., Geothrix rubra sp. nov., and Geothrix limicola sp. nov., six novel members of Acidobacteriota isolated from soils.</title>
        <authorList>
            <person name="Itoh H."/>
            <person name="Sugisawa Y."/>
            <person name="Mise K."/>
            <person name="Xu Z."/>
            <person name="Kuniyasu M."/>
            <person name="Ushijima N."/>
            <person name="Kawano K."/>
            <person name="Kobayashi E."/>
            <person name="Shiratori Y."/>
            <person name="Masuda Y."/>
            <person name="Senoo K."/>
        </authorList>
    </citation>
    <scope>NUCLEOTIDE SEQUENCE [LARGE SCALE GENOMIC DNA]</scope>
    <source>
        <strain evidence="10 11">Red804</strain>
    </source>
</reference>
<dbReference type="PANTHER" id="PTHR21716">
    <property type="entry name" value="TRANSMEMBRANE PROTEIN"/>
    <property type="match status" value="1"/>
</dbReference>
<feature type="transmembrane region" description="Helical" evidence="9">
    <location>
        <begin position="209"/>
        <end position="230"/>
    </location>
</feature>
<dbReference type="Proteomes" id="UP001165069">
    <property type="component" value="Unassembled WGS sequence"/>
</dbReference>
<evidence type="ECO:0000313" key="11">
    <source>
        <dbReference type="Proteomes" id="UP001165069"/>
    </source>
</evidence>
<protein>
    <submittedName>
        <fullName evidence="10">AI-2E family transporter</fullName>
    </submittedName>
</protein>
<organism evidence="10 11">
    <name type="scientific">Geothrix limicola</name>
    <dbReference type="NCBI Taxonomy" id="2927978"/>
    <lineage>
        <taxon>Bacteria</taxon>
        <taxon>Pseudomonadati</taxon>
        <taxon>Acidobacteriota</taxon>
        <taxon>Holophagae</taxon>
        <taxon>Holophagales</taxon>
        <taxon>Holophagaceae</taxon>
        <taxon>Geothrix</taxon>
    </lineage>
</organism>
<sequence>MGTLSPAVQWLERHRVRRNFGILLVFLAVSIAAVLVLTLTVPSIVNQAISLLEREPAFRTGLADRLAQHHLSAPFADWLRNLSYGALGNTMAATAFGYSLRIFEIAAYGMSAIFLALYMMIDRDRLRGGLFALVPRTHHIRLSRVMLNVETIVGAYIRGQLITCALMGAFTFILLRACGVENALALAVFASVADILPYIGAILSVLPAVLAALGHSSTSALVVLVMMVAYEEFESRLLVPRIYGQSLRLPSSVVFLALLVGGTLMGLLGAILALPVAATVMMLIEELRVGLPGEQEQAEDLMLRAKDSLGEEEYIRRSTGVAAEEAAAIAVEISSDRREKDRFKIAGDPNPGLLEK</sequence>
<keyword evidence="4" id="KW-1003">Cell membrane</keyword>
<feature type="transmembrane region" description="Helical" evidence="9">
    <location>
        <begin position="155"/>
        <end position="175"/>
    </location>
</feature>
<keyword evidence="7 9" id="KW-0472">Membrane</keyword>
<comment type="similarity">
    <text evidence="2">Belongs to the autoinducer-2 exporter (AI-2E) (TC 2.A.86) family.</text>
</comment>
<comment type="subcellular location">
    <subcellularLocation>
        <location evidence="1">Cell membrane</location>
        <topology evidence="1">Multi-pass membrane protein</topology>
    </subcellularLocation>
</comment>
<evidence type="ECO:0000256" key="1">
    <source>
        <dbReference type="ARBA" id="ARBA00004651"/>
    </source>
</evidence>
<name>A0ABQ5QFP8_9BACT</name>
<comment type="caution">
    <text evidence="10">The sequence shown here is derived from an EMBL/GenBank/DDBJ whole genome shotgun (WGS) entry which is preliminary data.</text>
</comment>
<evidence type="ECO:0000256" key="3">
    <source>
        <dbReference type="ARBA" id="ARBA00022448"/>
    </source>
</evidence>
<evidence type="ECO:0000256" key="2">
    <source>
        <dbReference type="ARBA" id="ARBA00009773"/>
    </source>
</evidence>
<proteinExistence type="inferred from homology"/>
<dbReference type="EMBL" id="BSDE01000003">
    <property type="protein sequence ID" value="GLH73414.1"/>
    <property type="molecule type" value="Genomic_DNA"/>
</dbReference>
<evidence type="ECO:0000256" key="4">
    <source>
        <dbReference type="ARBA" id="ARBA00022475"/>
    </source>
</evidence>
<feature type="transmembrane region" description="Helical" evidence="9">
    <location>
        <begin position="182"/>
        <end position="203"/>
    </location>
</feature>
<gene>
    <name evidence="10" type="ORF">GETHLI_19160</name>
</gene>
<evidence type="ECO:0000313" key="10">
    <source>
        <dbReference type="EMBL" id="GLH73414.1"/>
    </source>
</evidence>
<feature type="region of interest" description="Disordered" evidence="8">
    <location>
        <begin position="336"/>
        <end position="356"/>
    </location>
</feature>
<dbReference type="PANTHER" id="PTHR21716:SF53">
    <property type="entry name" value="PERMEASE PERM-RELATED"/>
    <property type="match status" value="1"/>
</dbReference>
<evidence type="ECO:0000256" key="8">
    <source>
        <dbReference type="SAM" id="MobiDB-lite"/>
    </source>
</evidence>
<keyword evidence="5 9" id="KW-0812">Transmembrane</keyword>
<feature type="transmembrane region" description="Helical" evidence="9">
    <location>
        <begin position="102"/>
        <end position="121"/>
    </location>
</feature>
<evidence type="ECO:0000256" key="9">
    <source>
        <dbReference type="SAM" id="Phobius"/>
    </source>
</evidence>
<evidence type="ECO:0000256" key="6">
    <source>
        <dbReference type="ARBA" id="ARBA00022989"/>
    </source>
</evidence>
<accession>A0ABQ5QFP8</accession>
<feature type="compositionally biased region" description="Basic and acidic residues" evidence="8">
    <location>
        <begin position="336"/>
        <end position="345"/>
    </location>
</feature>
<keyword evidence="6 9" id="KW-1133">Transmembrane helix</keyword>
<feature type="transmembrane region" description="Helical" evidence="9">
    <location>
        <begin position="20"/>
        <end position="45"/>
    </location>
</feature>
<keyword evidence="3" id="KW-0813">Transport</keyword>
<feature type="transmembrane region" description="Helical" evidence="9">
    <location>
        <begin position="251"/>
        <end position="284"/>
    </location>
</feature>
<keyword evidence="11" id="KW-1185">Reference proteome</keyword>
<dbReference type="Pfam" id="PF01594">
    <property type="entry name" value="AI-2E_transport"/>
    <property type="match status" value="1"/>
</dbReference>